<name>A0ABQ6XXL5_STRFR</name>
<sequence>MSYSQPETTTSRSASVARAMTALAVALSHRRQARSTARPTSPAPSSRTRPAFIPTRSRSRGSRPALCSRRLSYSVSSQRPTMRVGGTSGRRAARMPSPRSSWWIWPGSTPIEA</sequence>
<evidence type="ECO:0000256" key="1">
    <source>
        <dbReference type="SAM" id="MobiDB-lite"/>
    </source>
</evidence>
<organism evidence="2 3">
    <name type="scientific">Streptomyces fradiae ATCC 10745 = DSM 40063</name>
    <dbReference type="NCBI Taxonomy" id="1319510"/>
    <lineage>
        <taxon>Bacteria</taxon>
        <taxon>Bacillati</taxon>
        <taxon>Actinomycetota</taxon>
        <taxon>Actinomycetes</taxon>
        <taxon>Kitasatosporales</taxon>
        <taxon>Streptomycetaceae</taxon>
        <taxon>Streptomyces</taxon>
    </lineage>
</organism>
<reference evidence="2 3" key="1">
    <citation type="submission" date="2013-05" db="EMBL/GenBank/DDBJ databases">
        <title>Genome Sequence of Streptomyces fradiae.</title>
        <authorList>
            <person name="Kirby R."/>
        </authorList>
    </citation>
    <scope>NUCLEOTIDE SEQUENCE [LARGE SCALE GENOMIC DNA]</scope>
    <source>
        <strain evidence="2 3">ATCC 10745</strain>
    </source>
</reference>
<evidence type="ECO:0000313" key="2">
    <source>
        <dbReference type="EMBL" id="KAF0650491.1"/>
    </source>
</evidence>
<dbReference type="EMBL" id="ASYR01000008">
    <property type="protein sequence ID" value="KAF0650491.1"/>
    <property type="molecule type" value="Genomic_DNA"/>
</dbReference>
<evidence type="ECO:0000313" key="3">
    <source>
        <dbReference type="Proteomes" id="UP000731519"/>
    </source>
</evidence>
<gene>
    <name evidence="2" type="ORF">K701_07930</name>
</gene>
<feature type="region of interest" description="Disordered" evidence="1">
    <location>
        <begin position="27"/>
        <end position="99"/>
    </location>
</feature>
<feature type="compositionally biased region" description="Polar residues" evidence="1">
    <location>
        <begin position="71"/>
        <end position="80"/>
    </location>
</feature>
<comment type="caution">
    <text evidence="2">The sequence shown here is derived from an EMBL/GenBank/DDBJ whole genome shotgun (WGS) entry which is preliminary data.</text>
</comment>
<proteinExistence type="predicted"/>
<accession>A0ABQ6XXL5</accession>
<feature type="compositionally biased region" description="Low complexity" evidence="1">
    <location>
        <begin position="34"/>
        <end position="51"/>
    </location>
</feature>
<protein>
    <submittedName>
        <fullName evidence="2">Uncharacterized protein</fullName>
    </submittedName>
</protein>
<keyword evidence="3" id="KW-1185">Reference proteome</keyword>
<dbReference type="Proteomes" id="UP000731519">
    <property type="component" value="Unassembled WGS sequence"/>
</dbReference>